<accession>W8KUI5</accession>
<dbReference type="Gene3D" id="3.40.50.2300">
    <property type="match status" value="2"/>
</dbReference>
<dbReference type="PANTHER" id="PTHR38038">
    <property type="entry name" value="PENICILLIN-BINDING PROTEIN ACTIVATOR LPOA"/>
    <property type="match status" value="1"/>
</dbReference>
<keyword evidence="3" id="KW-1185">Reference proteome</keyword>
<evidence type="ECO:0000256" key="1">
    <source>
        <dbReference type="ARBA" id="ARBA00023136"/>
    </source>
</evidence>
<evidence type="ECO:0000313" key="2">
    <source>
        <dbReference type="EMBL" id="AHK80647.1"/>
    </source>
</evidence>
<proteinExistence type="predicted"/>
<dbReference type="InterPro" id="IPR028082">
    <property type="entry name" value="Peripla_BP_I"/>
</dbReference>
<evidence type="ECO:0000313" key="3">
    <source>
        <dbReference type="Proteomes" id="UP000019442"/>
    </source>
</evidence>
<dbReference type="CDD" id="cd06339">
    <property type="entry name" value="PBP1_YraM_LppC_lipoprotein-like"/>
    <property type="match status" value="1"/>
</dbReference>
<dbReference type="PANTHER" id="PTHR38038:SF1">
    <property type="entry name" value="PENICILLIN-BINDING PROTEIN ACTIVATOR LPOA"/>
    <property type="match status" value="1"/>
</dbReference>
<sequence>MGAKELPQGTFSEHVAVILPLSGRYANLAQAVLSGVKASHEAVTSSQRPRLSVYDMGDSPESAWQKYQKAVEAGADIVIGPLTKEAVSQLTDRQPLPVPTLVLNQPEGDIAASRQVILFSLQPEQEAARVADRAYARGHRRAAILAPRSSLWERLASAFSEQFTQQGGRVASVQHFVPQATDFQAVLGRILAQNVDMLFLVASPEQARMIQPQLRYLSTRHPPVYATSHVFDLEGRASQDADLDGITFPDMPAMLGRSGVQGHARLLQQGNPLWPRLVAMGFDAFAMIPELAKLQQDPQASHTGLTGQLRLDSQGRVVREPHWAHFRNGRPIPVHGH</sequence>
<gene>
    <name evidence="2" type="ORF">M911_06440</name>
</gene>
<dbReference type="InterPro" id="IPR007443">
    <property type="entry name" value="LpoA"/>
</dbReference>
<dbReference type="GO" id="GO:0031241">
    <property type="term" value="C:periplasmic side of cell outer membrane"/>
    <property type="evidence" value="ECO:0007669"/>
    <property type="project" value="TreeGrafter"/>
</dbReference>
<reference evidence="2 3" key="1">
    <citation type="journal article" date="2014" name="J Genomics">
        <title>Draft Genome Sequence of the Extremely Halophilic Phototrophic Purple Sulfur Bacterium Halorhodospira halochloris.</title>
        <authorList>
            <person name="Singh K.S."/>
            <person name="Kirksey J."/>
            <person name="Hoff W.D."/>
            <person name="Deole R."/>
        </authorList>
    </citation>
    <scope>NUCLEOTIDE SEQUENCE [LARGE SCALE GENOMIC DNA]</scope>
    <source>
        <strain evidence="2 3">A</strain>
    </source>
</reference>
<dbReference type="KEGG" id="hhc:M911_06440"/>
<dbReference type="HOGENOM" id="CLU_026091_0_0_6"/>
<organism evidence="2 3">
    <name type="scientific">Ectothiorhodospira haloalkaliphila</name>
    <dbReference type="NCBI Taxonomy" id="421628"/>
    <lineage>
        <taxon>Bacteria</taxon>
        <taxon>Pseudomonadati</taxon>
        <taxon>Pseudomonadota</taxon>
        <taxon>Gammaproteobacteria</taxon>
        <taxon>Chromatiales</taxon>
        <taxon>Ectothiorhodospiraceae</taxon>
        <taxon>Ectothiorhodospira</taxon>
    </lineage>
</organism>
<keyword evidence="1" id="KW-0472">Membrane</keyword>
<dbReference type="EMBL" id="CP007268">
    <property type="protein sequence ID" value="AHK80647.1"/>
    <property type="molecule type" value="Genomic_DNA"/>
</dbReference>
<dbReference type="Pfam" id="PF04348">
    <property type="entry name" value="LppC"/>
    <property type="match status" value="1"/>
</dbReference>
<protein>
    <recommendedName>
        <fullName evidence="4">LppC family lipoprotein</fullName>
    </recommendedName>
</protein>
<reference evidence="3" key="2">
    <citation type="submission" date="2014-02" db="EMBL/GenBank/DDBJ databases">
        <title>Draft Genome Sequence of extremely halophilic bacteria Halorhodospira halochloris.</title>
        <authorList>
            <person name="Singh K.S."/>
        </authorList>
    </citation>
    <scope>NUCLEOTIDE SEQUENCE [LARGE SCALE GENOMIC DNA]</scope>
    <source>
        <strain evidence="3">A</strain>
    </source>
</reference>
<dbReference type="GO" id="GO:0030234">
    <property type="term" value="F:enzyme regulator activity"/>
    <property type="evidence" value="ECO:0007669"/>
    <property type="project" value="TreeGrafter"/>
</dbReference>
<name>W8KUI5_9GAMM</name>
<dbReference type="GO" id="GO:0009252">
    <property type="term" value="P:peptidoglycan biosynthetic process"/>
    <property type="evidence" value="ECO:0007669"/>
    <property type="project" value="TreeGrafter"/>
</dbReference>
<dbReference type="AlphaFoldDB" id="W8KUI5"/>
<evidence type="ECO:0008006" key="4">
    <source>
        <dbReference type="Google" id="ProtNLM"/>
    </source>
</evidence>
<dbReference type="SUPFAM" id="SSF53822">
    <property type="entry name" value="Periplasmic binding protein-like I"/>
    <property type="match status" value="1"/>
</dbReference>
<dbReference type="Proteomes" id="UP000019442">
    <property type="component" value="Chromosome"/>
</dbReference>